<evidence type="ECO:0000259" key="1">
    <source>
        <dbReference type="Pfam" id="PF08241"/>
    </source>
</evidence>
<organism evidence="2 3">
    <name type="scientific">Glycomyces buryatensis</name>
    <dbReference type="NCBI Taxonomy" id="2570927"/>
    <lineage>
        <taxon>Bacteria</taxon>
        <taxon>Bacillati</taxon>
        <taxon>Actinomycetota</taxon>
        <taxon>Actinomycetes</taxon>
        <taxon>Glycomycetales</taxon>
        <taxon>Glycomycetaceae</taxon>
        <taxon>Glycomyces</taxon>
    </lineage>
</organism>
<dbReference type="AlphaFoldDB" id="A0A4S8Q751"/>
<keyword evidence="2" id="KW-0808">Transferase</keyword>
<dbReference type="PANTHER" id="PTHR43591">
    <property type="entry name" value="METHYLTRANSFERASE"/>
    <property type="match status" value="1"/>
</dbReference>
<gene>
    <name evidence="2" type="ORF">FAB82_16060</name>
</gene>
<evidence type="ECO:0000313" key="3">
    <source>
        <dbReference type="Proteomes" id="UP000308760"/>
    </source>
</evidence>
<dbReference type="CDD" id="cd02440">
    <property type="entry name" value="AdoMet_MTases"/>
    <property type="match status" value="1"/>
</dbReference>
<dbReference type="OrthoDB" id="9805171at2"/>
<dbReference type="InterPro" id="IPR013216">
    <property type="entry name" value="Methyltransf_11"/>
</dbReference>
<keyword evidence="3" id="KW-1185">Reference proteome</keyword>
<feature type="domain" description="Methyltransferase type 11" evidence="1">
    <location>
        <begin position="53"/>
        <end position="155"/>
    </location>
</feature>
<dbReference type="Pfam" id="PF08241">
    <property type="entry name" value="Methyltransf_11"/>
    <property type="match status" value="1"/>
</dbReference>
<dbReference type="RefSeq" id="WP_136535552.1">
    <property type="nucleotide sequence ID" value="NZ_STGY01000057.1"/>
</dbReference>
<dbReference type="Proteomes" id="UP000308760">
    <property type="component" value="Unassembled WGS sequence"/>
</dbReference>
<sequence length="278" mass="30779">MTNKDFLDRSYEVFAEVEEEFKGFLDEGLEPRGPEMLYELASGLGIRGGGSALDIGCGEGRHSIALASRFGLRVKGIDPVPRHIELARRDLSARAQADPGVSDAVSFESGRAEAIPAGDASVDLIWCRDVLVHVEELSAAYAEFRRVLAPGGRVLVYQMFCTELMEPREADRLLPTMGCVEANMRPDYAEAAMRTAGLRIDECIVLGTEWGQYGQEHSGKGGRNLLHAARLIQNPDRYIERFGRENYDIALGDCLWHVYRLIGKLSDRVYVLSAADRA</sequence>
<dbReference type="InterPro" id="IPR029063">
    <property type="entry name" value="SAM-dependent_MTases_sf"/>
</dbReference>
<dbReference type="EMBL" id="STGY01000057">
    <property type="protein sequence ID" value="THV40207.1"/>
    <property type="molecule type" value="Genomic_DNA"/>
</dbReference>
<comment type="caution">
    <text evidence="2">The sequence shown here is derived from an EMBL/GenBank/DDBJ whole genome shotgun (WGS) entry which is preliminary data.</text>
</comment>
<keyword evidence="2" id="KW-0489">Methyltransferase</keyword>
<name>A0A4S8Q751_9ACTN</name>
<reference evidence="2 3" key="2">
    <citation type="submission" date="2019-05" db="EMBL/GenBank/DDBJ databases">
        <title>Glycomyces buryatensis sp. nov.</title>
        <authorList>
            <person name="Nikitina E."/>
        </authorList>
    </citation>
    <scope>NUCLEOTIDE SEQUENCE [LARGE SCALE GENOMIC DNA]</scope>
    <source>
        <strain evidence="2 3">18</strain>
    </source>
</reference>
<protein>
    <submittedName>
        <fullName evidence="2">Methyltransferase domain-containing protein</fullName>
    </submittedName>
</protein>
<reference evidence="3" key="1">
    <citation type="submission" date="2019-04" db="EMBL/GenBank/DDBJ databases">
        <title>Nocardioides xinjiangensis sp. nov.</title>
        <authorList>
            <person name="Liu S."/>
        </authorList>
    </citation>
    <scope>NUCLEOTIDE SEQUENCE [LARGE SCALE GENOMIC DNA]</scope>
    <source>
        <strain evidence="3">18</strain>
    </source>
</reference>
<dbReference type="SUPFAM" id="SSF53335">
    <property type="entry name" value="S-adenosyl-L-methionine-dependent methyltransferases"/>
    <property type="match status" value="1"/>
</dbReference>
<dbReference type="PANTHER" id="PTHR43591:SF24">
    <property type="entry name" value="2-METHOXY-6-POLYPRENYL-1,4-BENZOQUINOL METHYLASE, MITOCHONDRIAL"/>
    <property type="match status" value="1"/>
</dbReference>
<proteinExistence type="predicted"/>
<evidence type="ECO:0000313" key="2">
    <source>
        <dbReference type="EMBL" id="THV40207.1"/>
    </source>
</evidence>
<dbReference type="Gene3D" id="3.40.50.150">
    <property type="entry name" value="Vaccinia Virus protein VP39"/>
    <property type="match status" value="1"/>
</dbReference>
<accession>A0A4S8Q751</accession>
<dbReference type="GO" id="GO:0032259">
    <property type="term" value="P:methylation"/>
    <property type="evidence" value="ECO:0007669"/>
    <property type="project" value="UniProtKB-KW"/>
</dbReference>
<dbReference type="GO" id="GO:0008757">
    <property type="term" value="F:S-adenosylmethionine-dependent methyltransferase activity"/>
    <property type="evidence" value="ECO:0007669"/>
    <property type="project" value="InterPro"/>
</dbReference>